<comment type="caution">
    <text evidence="2">The sequence shown here is derived from an EMBL/GenBank/DDBJ whole genome shotgun (WGS) entry which is preliminary data.</text>
</comment>
<dbReference type="OrthoDB" id="5344006at2759"/>
<name>A0A3D8Q9K9_9HELO</name>
<protein>
    <recommendedName>
        <fullName evidence="4">MARVEL domain-containing protein</fullName>
    </recommendedName>
</protein>
<evidence type="ECO:0000313" key="3">
    <source>
        <dbReference type="Proteomes" id="UP000256328"/>
    </source>
</evidence>
<dbReference type="AlphaFoldDB" id="A0A3D8Q9K9"/>
<evidence type="ECO:0000256" key="1">
    <source>
        <dbReference type="SAM" id="Phobius"/>
    </source>
</evidence>
<organism evidence="2 3">
    <name type="scientific">Coleophoma crateriformis</name>
    <dbReference type="NCBI Taxonomy" id="565419"/>
    <lineage>
        <taxon>Eukaryota</taxon>
        <taxon>Fungi</taxon>
        <taxon>Dikarya</taxon>
        <taxon>Ascomycota</taxon>
        <taxon>Pezizomycotina</taxon>
        <taxon>Leotiomycetes</taxon>
        <taxon>Helotiales</taxon>
        <taxon>Dermateaceae</taxon>
        <taxon>Coleophoma</taxon>
    </lineage>
</organism>
<feature type="transmembrane region" description="Helical" evidence="1">
    <location>
        <begin position="53"/>
        <end position="74"/>
    </location>
</feature>
<dbReference type="EMBL" id="PDLN01000021">
    <property type="protein sequence ID" value="RDW58506.1"/>
    <property type="molecule type" value="Genomic_DNA"/>
</dbReference>
<keyword evidence="1" id="KW-1133">Transmembrane helix</keyword>
<sequence length="194" mass="21752">MAKSGYKKQISCYHPLSFHTVRTFQFLSSGIVTAILFYFIYRLVVHSIALPWSYYFLQGAGLATLLYLTVSLLIHCYRTINPVHNLIVNAFLFAIWSAAFGLLANAMRGTITRVCTKALWGNDTGVVVCVRYKVLFVFAGLAVVSSIAACLIDYKARKNQLARGKYVRANSPKFEENTAYKCIIVPPESQGLYQ</sequence>
<proteinExistence type="predicted"/>
<keyword evidence="1" id="KW-0812">Transmembrane</keyword>
<keyword evidence="3" id="KW-1185">Reference proteome</keyword>
<evidence type="ECO:0008006" key="4">
    <source>
        <dbReference type="Google" id="ProtNLM"/>
    </source>
</evidence>
<feature type="transmembrane region" description="Helical" evidence="1">
    <location>
        <begin position="134"/>
        <end position="154"/>
    </location>
</feature>
<reference evidence="2 3" key="1">
    <citation type="journal article" date="2018" name="IMA Fungus">
        <title>IMA Genome-F 9: Draft genome sequence of Annulohypoxylon stygium, Aspergillus mulundensis, Berkeleyomyces basicola (syn. Thielaviopsis basicola), Ceratocystis smalleyi, two Cercospora beticola strains, Coleophoma cylindrospora, Fusarium fracticaudum, Phialophora cf. hyalina, and Morchella septimelata.</title>
        <authorList>
            <person name="Wingfield B.D."/>
            <person name="Bills G.F."/>
            <person name="Dong Y."/>
            <person name="Huang W."/>
            <person name="Nel W.J."/>
            <person name="Swalarsk-Parry B.S."/>
            <person name="Vaghefi N."/>
            <person name="Wilken P.M."/>
            <person name="An Z."/>
            <person name="de Beer Z.W."/>
            <person name="De Vos L."/>
            <person name="Chen L."/>
            <person name="Duong T.A."/>
            <person name="Gao Y."/>
            <person name="Hammerbacher A."/>
            <person name="Kikkert J.R."/>
            <person name="Li Y."/>
            <person name="Li H."/>
            <person name="Li K."/>
            <person name="Li Q."/>
            <person name="Liu X."/>
            <person name="Ma X."/>
            <person name="Naidoo K."/>
            <person name="Pethybridge S.J."/>
            <person name="Sun J."/>
            <person name="Steenkamp E.T."/>
            <person name="van der Nest M.A."/>
            <person name="van Wyk S."/>
            <person name="Wingfield M.J."/>
            <person name="Xiong C."/>
            <person name="Yue Q."/>
            <person name="Zhang X."/>
        </authorList>
    </citation>
    <scope>NUCLEOTIDE SEQUENCE [LARGE SCALE GENOMIC DNA]</scope>
    <source>
        <strain evidence="2 3">BP5796</strain>
    </source>
</reference>
<gene>
    <name evidence="2" type="ORF">BP5796_12436</name>
</gene>
<keyword evidence="1" id="KW-0472">Membrane</keyword>
<feature type="transmembrane region" description="Helical" evidence="1">
    <location>
        <begin position="21"/>
        <end position="41"/>
    </location>
</feature>
<feature type="transmembrane region" description="Helical" evidence="1">
    <location>
        <begin position="86"/>
        <end position="104"/>
    </location>
</feature>
<dbReference type="Proteomes" id="UP000256328">
    <property type="component" value="Unassembled WGS sequence"/>
</dbReference>
<accession>A0A3D8Q9K9</accession>
<evidence type="ECO:0000313" key="2">
    <source>
        <dbReference type="EMBL" id="RDW58506.1"/>
    </source>
</evidence>